<evidence type="ECO:0000256" key="1">
    <source>
        <dbReference type="SAM" id="MobiDB-lite"/>
    </source>
</evidence>
<name>X0U318_9ZZZZ</name>
<organism evidence="2">
    <name type="scientific">marine sediment metagenome</name>
    <dbReference type="NCBI Taxonomy" id="412755"/>
    <lineage>
        <taxon>unclassified sequences</taxon>
        <taxon>metagenomes</taxon>
        <taxon>ecological metagenomes</taxon>
    </lineage>
</organism>
<gene>
    <name evidence="2" type="ORF">S01H1_45287</name>
</gene>
<feature type="region of interest" description="Disordered" evidence="1">
    <location>
        <begin position="35"/>
        <end position="55"/>
    </location>
</feature>
<evidence type="ECO:0000313" key="2">
    <source>
        <dbReference type="EMBL" id="GAF99934.1"/>
    </source>
</evidence>
<comment type="caution">
    <text evidence="2">The sequence shown here is derived from an EMBL/GenBank/DDBJ whole genome shotgun (WGS) entry which is preliminary data.</text>
</comment>
<accession>X0U318</accession>
<reference evidence="2" key="1">
    <citation type="journal article" date="2014" name="Front. Microbiol.">
        <title>High frequency of phylogenetically diverse reductive dehalogenase-homologous genes in deep subseafloor sedimentary metagenomes.</title>
        <authorList>
            <person name="Kawai M."/>
            <person name="Futagami T."/>
            <person name="Toyoda A."/>
            <person name="Takaki Y."/>
            <person name="Nishi S."/>
            <person name="Hori S."/>
            <person name="Arai W."/>
            <person name="Tsubouchi T."/>
            <person name="Morono Y."/>
            <person name="Uchiyama I."/>
            <person name="Ito T."/>
            <person name="Fujiyama A."/>
            <person name="Inagaki F."/>
            <person name="Takami H."/>
        </authorList>
    </citation>
    <scope>NUCLEOTIDE SEQUENCE</scope>
    <source>
        <strain evidence="2">Expedition CK06-06</strain>
    </source>
</reference>
<proteinExistence type="predicted"/>
<sequence length="211" mass="23532">MTKKKELIIQPPKFDTAAFHIIGVAPYVQNKFSQKSREQMRLKQESGSVAKKGSKRDAKDFAKAYEGAMHISEDGWHGIPAPAFRNACVSACRMCGFKMTHAKLSVFVEPDGFDADDGTPLVKIIKGKPQYSEMSVRNESGVCDLRPRPMWKTGWEAIVRIRFDGDQFTLDDVANLMLRAGLQVGVGEGRPDSRKSCGLGWGLFNFVEEEK</sequence>
<feature type="compositionally biased region" description="Basic and acidic residues" evidence="1">
    <location>
        <begin position="35"/>
        <end position="44"/>
    </location>
</feature>
<dbReference type="AlphaFoldDB" id="X0U318"/>
<protein>
    <submittedName>
        <fullName evidence="2">Uncharacterized protein</fullName>
    </submittedName>
</protein>
<dbReference type="EMBL" id="BARS01028927">
    <property type="protein sequence ID" value="GAF99934.1"/>
    <property type="molecule type" value="Genomic_DNA"/>
</dbReference>